<dbReference type="InterPro" id="IPR054828">
    <property type="entry name" value="Vit_B12_bind_prot"/>
</dbReference>
<dbReference type="PROSITE" id="PS50983">
    <property type="entry name" value="FE_B12_PBP"/>
    <property type="match status" value="1"/>
</dbReference>
<organism evidence="3 4">
    <name type="scientific">Oryzomonas rubra</name>
    <dbReference type="NCBI Taxonomy" id="2509454"/>
    <lineage>
        <taxon>Bacteria</taxon>
        <taxon>Pseudomonadati</taxon>
        <taxon>Thermodesulfobacteriota</taxon>
        <taxon>Desulfuromonadia</taxon>
        <taxon>Geobacterales</taxon>
        <taxon>Geobacteraceae</taxon>
        <taxon>Oryzomonas</taxon>
    </lineage>
</organism>
<evidence type="ECO:0000256" key="1">
    <source>
        <dbReference type="ARBA" id="ARBA00022729"/>
    </source>
</evidence>
<dbReference type="Pfam" id="PF01497">
    <property type="entry name" value="Peripla_BP_2"/>
    <property type="match status" value="1"/>
</dbReference>
<keyword evidence="4" id="KW-1185">Reference proteome</keyword>
<dbReference type="InterPro" id="IPR002491">
    <property type="entry name" value="ABC_transptr_periplasmic_BD"/>
</dbReference>
<dbReference type="InterPro" id="IPR050902">
    <property type="entry name" value="ABC_Transporter_SBP"/>
</dbReference>
<dbReference type="NCBIfam" id="NF038402">
    <property type="entry name" value="TroA_like"/>
    <property type="match status" value="1"/>
</dbReference>
<dbReference type="PANTHER" id="PTHR30535">
    <property type="entry name" value="VITAMIN B12-BINDING PROTEIN"/>
    <property type="match status" value="1"/>
</dbReference>
<sequence>MARKLRGVTRWVLCLLILCGWHGAAYCTPRPPQRIVSLAPAMTEIMFSLGLGERIVGVTTVCDRPAAARSKAKIGGMANPSIEAIVALKPDLVVMTSDGNPKAVAERLARLGIRTYVFTSRRLTELPGGIREMGRALGASPAANRLAEQLETAIRDVAASHRGKPPQAGAGRGGRKAIFVIWPSPLIVAGPGTILDDAMKMSGLNNIAADAKAAYPRFSLEAVIERRPDVILIGKGHDDMRALSKGFLKSIGMLEAVQKGRVCFMDDALYRPGPRIPAGLAELARCGRMP</sequence>
<dbReference type="RefSeq" id="WP_149306220.1">
    <property type="nucleotide sequence ID" value="NZ_SRSD01000002.1"/>
</dbReference>
<gene>
    <name evidence="3" type="ORF">ET418_03605</name>
</gene>
<dbReference type="SUPFAM" id="SSF53807">
    <property type="entry name" value="Helical backbone' metal receptor"/>
    <property type="match status" value="1"/>
</dbReference>
<evidence type="ECO:0000313" key="3">
    <source>
        <dbReference type="EMBL" id="KAA0894062.1"/>
    </source>
</evidence>
<dbReference type="GO" id="GO:0071281">
    <property type="term" value="P:cellular response to iron ion"/>
    <property type="evidence" value="ECO:0007669"/>
    <property type="project" value="TreeGrafter"/>
</dbReference>
<reference evidence="3 4" key="1">
    <citation type="submission" date="2019-04" db="EMBL/GenBank/DDBJ databases">
        <title>Geobacter ruber sp. nov., ferric-reducing bacteria isolated from paddy soil.</title>
        <authorList>
            <person name="Xu Z."/>
            <person name="Masuda Y."/>
            <person name="Itoh H."/>
            <person name="Senoo K."/>
        </authorList>
    </citation>
    <scope>NUCLEOTIDE SEQUENCE [LARGE SCALE GENOMIC DNA]</scope>
    <source>
        <strain evidence="3 4">Red88</strain>
    </source>
</reference>
<keyword evidence="1" id="KW-0732">Signal</keyword>
<dbReference type="Proteomes" id="UP000324298">
    <property type="component" value="Unassembled WGS sequence"/>
</dbReference>
<dbReference type="AlphaFoldDB" id="A0A5A9XLL9"/>
<dbReference type="OrthoDB" id="9787830at2"/>
<evidence type="ECO:0000259" key="2">
    <source>
        <dbReference type="PROSITE" id="PS50983"/>
    </source>
</evidence>
<name>A0A5A9XLL9_9BACT</name>
<proteinExistence type="predicted"/>
<dbReference type="Gene3D" id="3.40.50.1980">
    <property type="entry name" value="Nitrogenase molybdenum iron protein domain"/>
    <property type="match status" value="2"/>
</dbReference>
<dbReference type="EMBL" id="SRSD01000002">
    <property type="protein sequence ID" value="KAA0894062.1"/>
    <property type="molecule type" value="Genomic_DNA"/>
</dbReference>
<evidence type="ECO:0000313" key="4">
    <source>
        <dbReference type="Proteomes" id="UP000324298"/>
    </source>
</evidence>
<comment type="caution">
    <text evidence="3">The sequence shown here is derived from an EMBL/GenBank/DDBJ whole genome shotgun (WGS) entry which is preliminary data.</text>
</comment>
<feature type="domain" description="Fe/B12 periplasmic-binding" evidence="2">
    <location>
        <begin position="34"/>
        <end position="290"/>
    </location>
</feature>
<accession>A0A5A9XLL9</accession>
<protein>
    <recommendedName>
        <fullName evidence="2">Fe/B12 periplasmic-binding domain-containing protein</fullName>
    </recommendedName>
</protein>
<dbReference type="PANTHER" id="PTHR30535:SF34">
    <property type="entry name" value="MOLYBDATE-BINDING PROTEIN MOLA"/>
    <property type="match status" value="1"/>
</dbReference>